<reference evidence="7" key="1">
    <citation type="submission" date="2022-10" db="EMBL/GenBank/DDBJ databases">
        <title>The WGS of Solirubrobacter ginsenosidimutans DSM 21036.</title>
        <authorList>
            <person name="Jiang Z."/>
        </authorList>
    </citation>
    <scope>NUCLEOTIDE SEQUENCE</scope>
    <source>
        <strain evidence="7">DSM 21036</strain>
    </source>
</reference>
<feature type="transmembrane region" description="Helical" evidence="6">
    <location>
        <begin position="452"/>
        <end position="471"/>
    </location>
</feature>
<proteinExistence type="predicted"/>
<dbReference type="GO" id="GO:0016020">
    <property type="term" value="C:membrane"/>
    <property type="evidence" value="ECO:0007669"/>
    <property type="project" value="UniProtKB-SubCell"/>
</dbReference>
<feature type="transmembrane region" description="Helical" evidence="6">
    <location>
        <begin position="168"/>
        <end position="189"/>
    </location>
</feature>
<evidence type="ECO:0000256" key="2">
    <source>
        <dbReference type="ARBA" id="ARBA00022448"/>
    </source>
</evidence>
<accession>A0A9X3MV58</accession>
<name>A0A9X3MV58_9ACTN</name>
<feature type="transmembrane region" description="Helical" evidence="6">
    <location>
        <begin position="103"/>
        <end position="130"/>
    </location>
</feature>
<evidence type="ECO:0000313" key="7">
    <source>
        <dbReference type="EMBL" id="MDA0162972.1"/>
    </source>
</evidence>
<protein>
    <submittedName>
        <fullName evidence="7">Amino acid permease</fullName>
    </submittedName>
</protein>
<keyword evidence="3 6" id="KW-0812">Transmembrane</keyword>
<feature type="transmembrane region" description="Helical" evidence="6">
    <location>
        <begin position="413"/>
        <end position="432"/>
    </location>
</feature>
<gene>
    <name evidence="7" type="ORF">OM076_22055</name>
</gene>
<evidence type="ECO:0000256" key="6">
    <source>
        <dbReference type="SAM" id="Phobius"/>
    </source>
</evidence>
<keyword evidence="5 6" id="KW-0472">Membrane</keyword>
<dbReference type="AlphaFoldDB" id="A0A9X3MV58"/>
<keyword evidence="8" id="KW-1185">Reference proteome</keyword>
<keyword evidence="2" id="KW-0813">Transport</keyword>
<comment type="caution">
    <text evidence="7">The sequence shown here is derived from an EMBL/GenBank/DDBJ whole genome shotgun (WGS) entry which is preliminary data.</text>
</comment>
<dbReference type="RefSeq" id="WP_270042213.1">
    <property type="nucleotide sequence ID" value="NZ_JAPDOD010000022.1"/>
</dbReference>
<feature type="transmembrane region" description="Helical" evidence="6">
    <location>
        <begin position="209"/>
        <end position="227"/>
    </location>
</feature>
<evidence type="ECO:0000256" key="3">
    <source>
        <dbReference type="ARBA" id="ARBA00022692"/>
    </source>
</evidence>
<feature type="transmembrane region" description="Helical" evidence="6">
    <location>
        <begin position="253"/>
        <end position="271"/>
    </location>
</feature>
<feature type="transmembrane region" description="Helical" evidence="6">
    <location>
        <begin position="353"/>
        <end position="372"/>
    </location>
</feature>
<feature type="transmembrane region" description="Helical" evidence="6">
    <location>
        <begin position="378"/>
        <end position="401"/>
    </location>
</feature>
<dbReference type="PANTHER" id="PTHR45649:SF26">
    <property type="entry name" value="OS04G0435100 PROTEIN"/>
    <property type="match status" value="1"/>
</dbReference>
<dbReference type="EMBL" id="JAPDOD010000022">
    <property type="protein sequence ID" value="MDA0162972.1"/>
    <property type="molecule type" value="Genomic_DNA"/>
</dbReference>
<evidence type="ECO:0000256" key="4">
    <source>
        <dbReference type="ARBA" id="ARBA00022989"/>
    </source>
</evidence>
<feature type="transmembrane region" description="Helical" evidence="6">
    <location>
        <begin position="302"/>
        <end position="327"/>
    </location>
</feature>
<feature type="transmembrane region" description="Helical" evidence="6">
    <location>
        <begin position="32"/>
        <end position="55"/>
    </location>
</feature>
<feature type="transmembrane region" description="Helical" evidence="6">
    <location>
        <begin position="61"/>
        <end position="82"/>
    </location>
</feature>
<dbReference type="InterPro" id="IPR002293">
    <property type="entry name" value="AA/rel_permease1"/>
</dbReference>
<keyword evidence="4 6" id="KW-1133">Transmembrane helix</keyword>
<dbReference type="Pfam" id="PF13520">
    <property type="entry name" value="AA_permease_2"/>
    <property type="match status" value="1"/>
</dbReference>
<dbReference type="GO" id="GO:0022857">
    <property type="term" value="F:transmembrane transporter activity"/>
    <property type="evidence" value="ECO:0007669"/>
    <property type="project" value="InterPro"/>
</dbReference>
<dbReference type="Gene3D" id="1.20.1740.10">
    <property type="entry name" value="Amino acid/polyamine transporter I"/>
    <property type="match status" value="1"/>
</dbReference>
<comment type="subcellular location">
    <subcellularLocation>
        <location evidence="1">Membrane</location>
        <topology evidence="1">Multi-pass membrane protein</topology>
    </subcellularLocation>
</comment>
<dbReference type="Proteomes" id="UP001149140">
    <property type="component" value="Unassembled WGS sequence"/>
</dbReference>
<evidence type="ECO:0000313" key="8">
    <source>
        <dbReference type="Proteomes" id="UP001149140"/>
    </source>
</evidence>
<evidence type="ECO:0000256" key="5">
    <source>
        <dbReference type="ARBA" id="ARBA00023136"/>
    </source>
</evidence>
<feature type="transmembrane region" description="Helical" evidence="6">
    <location>
        <begin position="142"/>
        <end position="161"/>
    </location>
</feature>
<organism evidence="7 8">
    <name type="scientific">Solirubrobacter ginsenosidimutans</name>
    <dbReference type="NCBI Taxonomy" id="490573"/>
    <lineage>
        <taxon>Bacteria</taxon>
        <taxon>Bacillati</taxon>
        <taxon>Actinomycetota</taxon>
        <taxon>Thermoleophilia</taxon>
        <taxon>Solirubrobacterales</taxon>
        <taxon>Solirubrobacteraceae</taxon>
        <taxon>Solirubrobacter</taxon>
    </lineage>
</organism>
<evidence type="ECO:0000256" key="1">
    <source>
        <dbReference type="ARBA" id="ARBA00004141"/>
    </source>
</evidence>
<dbReference type="PANTHER" id="PTHR45649">
    <property type="entry name" value="AMINO-ACID PERMEASE BAT1"/>
    <property type="match status" value="1"/>
</dbReference>
<sequence length="494" mass="52157">MTTATQSDDAAQLAELGYESRFERRMGLWENFALGFTYLSPVVGVYSTFAIAFVAGGPPMIWSIVIAGLGQLLVALVFAEIVAQFPVAGGIYPWARRLIGRRWAWITGWIYGWALIATVASVSTGAVPFIGSLFDFTPNRTTTVIIAAALMLIALVINLSGTRTLGRVAMAGFVAELIGALFVGLWLLLFERHHDFGALFDSLGTGGDGSYLGAFLAAALLGLYLFYGFEACGDVAEEVPDPGKTIPVAMRRTIYIGGAASLLITAALILAQPDFNAILSGEQADPVGAVLSDVFGTVGSKIITVIVLISFVSCVLSLQAAASRLIFSYARDHMVFASEALSRFSPARHVPPVALTVAAVVPAAIVAIAEIISDSALLKVISFAAAGIYIAFQLVVLAALIARSRGWVPRGKFTLGAWGLPVNIAAFVYGVAGALNLAWPRQVEGANWYDEWIVVLGCAIVVGSGLLYMLLGRPYARGTSPAGDAVISRRVGEA</sequence>
<dbReference type="PIRSF" id="PIRSF006060">
    <property type="entry name" value="AA_transporter"/>
    <property type="match status" value="1"/>
</dbReference>